<dbReference type="Proteomes" id="UP001597525">
    <property type="component" value="Unassembled WGS sequence"/>
</dbReference>
<reference evidence="8" key="1">
    <citation type="journal article" date="2019" name="Int. J. Syst. Evol. Microbiol.">
        <title>The Global Catalogue of Microorganisms (GCM) 10K type strain sequencing project: providing services to taxonomists for standard genome sequencing and annotation.</title>
        <authorList>
            <consortium name="The Broad Institute Genomics Platform"/>
            <consortium name="The Broad Institute Genome Sequencing Center for Infectious Disease"/>
            <person name="Wu L."/>
            <person name="Ma J."/>
        </authorList>
    </citation>
    <scope>NUCLEOTIDE SEQUENCE [LARGE SCALE GENOMIC DNA]</scope>
    <source>
        <strain evidence="8">KCTC 22814</strain>
    </source>
</reference>
<sequence length="583" mass="67018">MAPLISREMLSKATGLHHVPIPGLDYMLMEMTSLNRFNREFEKVRHLQGIAFVDAVLAALGIEIAISAEDLRRIPKEGPFVMLANHPYGGMEGLISLKILHEIRPESKILANYILEKITNLKDAFIAVDPFHEEALASNAVGIRNMWQALEKGTPIVIFPAGEVSSYHWDMQQITDKKWHPVIGKFLSKVDVPVIPLYFHGHNSAAFIWLGRLHPKLRTIRLPAELFNKKGKTIRVRIGEKIQLSKLDENLRKPERLLEYIRARTYALGMDTYSNKWDWTERDLFKKPHKPLPIAEAMLAADLEAELMGIDAHKLFSSGSYSVYLSNAGQIPLTMREIGRLRELTFRQVGEGTNQAIDLDVFDMHYKQLFVWHERDKRLVGGYRIGLGEEIMYAQGKRGFYLSQLFKMKADFVKRLPQSMELGRSWIQPMYQKQAMPLYLLWKGIVCCMQQYPQYRYLIGPVSISGDFSLFSKSLIVEFIRRNCFDAKLAKSVKPKKAFKPNLKRMKLETLLENPASFQALESLIQDIESPSNRFPVLLRQYLQLQAKIIAFNVDPNFNNSLDGLLILDKEASDLSSKQRYFE</sequence>
<dbReference type="CDD" id="cd07986">
    <property type="entry name" value="LPLAT_ACT14924-like"/>
    <property type="match status" value="1"/>
</dbReference>
<feature type="domain" description="Putative acyltransferase ACT14924-like acyltransferase" evidence="6">
    <location>
        <begin position="45"/>
        <end position="268"/>
    </location>
</feature>
<dbReference type="Pfam" id="PF19576">
    <property type="entry name" value="Acyltransf_2"/>
    <property type="match status" value="1"/>
</dbReference>
<dbReference type="PANTHER" id="PTHR37323:SF1">
    <property type="entry name" value="L-ORNITHINE N(ALPHA)-ACYLTRANSFERASE"/>
    <property type="match status" value="1"/>
</dbReference>
<keyword evidence="3" id="KW-0808">Transferase</keyword>
<accession>A0ABW6BBH5</accession>
<evidence type="ECO:0000256" key="4">
    <source>
        <dbReference type="ARBA" id="ARBA00023098"/>
    </source>
</evidence>
<keyword evidence="8" id="KW-1185">Reference proteome</keyword>
<keyword evidence="4" id="KW-0443">Lipid metabolism</keyword>
<comment type="caution">
    <text evidence="7">The sequence shown here is derived from an EMBL/GenBank/DDBJ whole genome shotgun (WGS) entry which is preliminary data.</text>
</comment>
<dbReference type="InterPro" id="IPR016181">
    <property type="entry name" value="Acyl_CoA_acyltransferase"/>
</dbReference>
<dbReference type="InterPro" id="IPR045746">
    <property type="entry name" value="ACT14924-like_Acyltransf_dom"/>
</dbReference>
<keyword evidence="2" id="KW-0444">Lipid biosynthesis</keyword>
<dbReference type="SUPFAM" id="SSF55729">
    <property type="entry name" value="Acyl-CoA N-acyltransferases (Nat)"/>
    <property type="match status" value="1"/>
</dbReference>
<evidence type="ECO:0000256" key="1">
    <source>
        <dbReference type="ARBA" id="ARBA00005189"/>
    </source>
</evidence>
<dbReference type="EMBL" id="JBHUPB010000004">
    <property type="protein sequence ID" value="MFD2966816.1"/>
    <property type="molecule type" value="Genomic_DNA"/>
</dbReference>
<protein>
    <submittedName>
        <fullName evidence="7">Lysophospholipid acyltransferase family protein</fullName>
    </submittedName>
</protein>
<dbReference type="InterPro" id="IPR052351">
    <property type="entry name" value="Ornithine_N-alpha-AT"/>
</dbReference>
<evidence type="ECO:0000259" key="6">
    <source>
        <dbReference type="Pfam" id="PF19576"/>
    </source>
</evidence>
<evidence type="ECO:0000313" key="7">
    <source>
        <dbReference type="EMBL" id="MFD2966816.1"/>
    </source>
</evidence>
<organism evidence="7 8">
    <name type="scientific">Sphingobacterium bambusae</name>
    <dbReference type="NCBI Taxonomy" id="662858"/>
    <lineage>
        <taxon>Bacteria</taxon>
        <taxon>Pseudomonadati</taxon>
        <taxon>Bacteroidota</taxon>
        <taxon>Sphingobacteriia</taxon>
        <taxon>Sphingobacteriales</taxon>
        <taxon>Sphingobacteriaceae</taxon>
        <taxon>Sphingobacterium</taxon>
    </lineage>
</organism>
<dbReference type="Pfam" id="PF13444">
    <property type="entry name" value="Acetyltransf_5"/>
    <property type="match status" value="1"/>
</dbReference>
<proteinExistence type="predicted"/>
<dbReference type="PANTHER" id="PTHR37323">
    <property type="entry name" value="GCN5-RELATED N-ACETYLTRANSFERASE"/>
    <property type="match status" value="1"/>
</dbReference>
<evidence type="ECO:0000313" key="8">
    <source>
        <dbReference type="Proteomes" id="UP001597525"/>
    </source>
</evidence>
<comment type="pathway">
    <text evidence="1">Lipid metabolism.</text>
</comment>
<evidence type="ECO:0000256" key="3">
    <source>
        <dbReference type="ARBA" id="ARBA00022679"/>
    </source>
</evidence>
<keyword evidence="5 7" id="KW-0012">Acyltransferase</keyword>
<dbReference type="GO" id="GO:0016746">
    <property type="term" value="F:acyltransferase activity"/>
    <property type="evidence" value="ECO:0007669"/>
    <property type="project" value="UniProtKB-KW"/>
</dbReference>
<evidence type="ECO:0000256" key="2">
    <source>
        <dbReference type="ARBA" id="ARBA00022516"/>
    </source>
</evidence>
<evidence type="ECO:0000256" key="5">
    <source>
        <dbReference type="ARBA" id="ARBA00023315"/>
    </source>
</evidence>
<name>A0ABW6BBH5_9SPHI</name>
<dbReference type="RefSeq" id="WP_320182516.1">
    <property type="nucleotide sequence ID" value="NZ_CP138332.1"/>
</dbReference>
<gene>
    <name evidence="7" type="ORF">ACFS7Y_05435</name>
</gene>